<proteinExistence type="predicted"/>
<dbReference type="PATRIC" id="fig|358396.7.peg.3871"/>
<feature type="region of interest" description="Disordered" evidence="1">
    <location>
        <begin position="243"/>
        <end position="288"/>
    </location>
</feature>
<gene>
    <name evidence="3" type="ORF">C445_19128</name>
    <name evidence="2" type="ORF">CHINAEXTREME_10535</name>
</gene>
<reference evidence="3 4" key="2">
    <citation type="journal article" date="2014" name="PLoS Genet.">
        <title>Phylogenetically driven sequencing of extremely halophilic archaea reveals strategies for static and dynamic osmo-response.</title>
        <authorList>
            <person name="Becker E.A."/>
            <person name="Seitzer P.M."/>
            <person name="Tritt A."/>
            <person name="Larsen D."/>
            <person name="Krusor M."/>
            <person name="Yao A.I."/>
            <person name="Wu D."/>
            <person name="Madern D."/>
            <person name="Eisen J.A."/>
            <person name="Darling A.E."/>
            <person name="Facciotti M.T."/>
        </authorList>
    </citation>
    <scope>NUCLEOTIDE SEQUENCE [LARGE SCALE GENOMIC DNA]</scope>
    <source>
        <strain evidence="3 4">AJ5</strain>
    </source>
</reference>
<dbReference type="eggNOG" id="arCOG08161">
    <property type="taxonomic scope" value="Archaea"/>
</dbReference>
<evidence type="ECO:0000313" key="3">
    <source>
        <dbReference type="EMBL" id="EMA28183.1"/>
    </source>
</evidence>
<organism evidence="3 4">
    <name type="scientific">Natronobacterium lacisalsi AJ5</name>
    <dbReference type="NCBI Taxonomy" id="358396"/>
    <lineage>
        <taxon>Archaea</taxon>
        <taxon>Methanobacteriati</taxon>
        <taxon>Methanobacteriota</taxon>
        <taxon>Stenosarchaea group</taxon>
        <taxon>Halobacteria</taxon>
        <taxon>Halobacteriales</taxon>
        <taxon>Natrialbaceae</taxon>
        <taxon>Natronobacterium</taxon>
    </lineage>
</organism>
<accession>M0L4Z7</accession>
<dbReference type="STRING" id="358396.CHINAEXTREME_10535"/>
<feature type="compositionally biased region" description="Basic and acidic residues" evidence="1">
    <location>
        <begin position="47"/>
        <end position="73"/>
    </location>
</feature>
<dbReference type="EMBL" id="CP019285">
    <property type="protein sequence ID" value="APW98198.1"/>
    <property type="molecule type" value="Genomic_DNA"/>
</dbReference>
<dbReference type="AlphaFoldDB" id="M0L4Z7"/>
<reference evidence="2 5" key="1">
    <citation type="journal article" date="2011" name="J. Bacteriol.">
        <title>Genome sequence of Halobiforma lacisalsi AJ5, an extremely halophilic archaeon which harbors a bop gene.</title>
        <authorList>
            <person name="Jiang X."/>
            <person name="Wang S."/>
            <person name="Cheng H."/>
            <person name="Huo Y."/>
            <person name="Zhang X."/>
            <person name="Zhu X."/>
            <person name="Han X."/>
            <person name="Ni P."/>
            <person name="Wu M."/>
        </authorList>
    </citation>
    <scope>NUCLEOTIDE SEQUENCE [LARGE SCALE GENOMIC DNA]</scope>
    <source>
        <strain evidence="2 5">AJ5</strain>
    </source>
</reference>
<dbReference type="Proteomes" id="UP000011555">
    <property type="component" value="Unassembled WGS sequence"/>
</dbReference>
<dbReference type="EMBL" id="AOLZ01000075">
    <property type="protein sequence ID" value="EMA28183.1"/>
    <property type="molecule type" value="Genomic_DNA"/>
</dbReference>
<evidence type="ECO:0000313" key="4">
    <source>
        <dbReference type="Proteomes" id="UP000011555"/>
    </source>
</evidence>
<dbReference type="KEGG" id="hlc:CHINAEXTREME10535"/>
<name>M0L4Z7_NATLA</name>
<evidence type="ECO:0000313" key="2">
    <source>
        <dbReference type="EMBL" id="APW98198.1"/>
    </source>
</evidence>
<sequence>MLESARERSTAVRTLDEVAARVRTAWEQSRAGSIVRGRGFGHAPQSESHDCESGPSERADRSNRSRSLPHERLEAVRSSSRVWSVGTAVAERVRTAGSQSRVAAAGRTFRRYVMASFLYRWLTAEPDPDVIVIDLRETWTVGPVIAVLDRVVAALERGVPGSAVVAAGADAAAVVRARPVAVLSMLVLPVVALSAVTSALTASLTAGSFAAHLVAAVLSALGTRSKRDLEELRETRLGRLLVAAFEPPEPPAPARETDEPTAPLSSKEALTNGSEENETTNESTDERQ</sequence>
<evidence type="ECO:0000313" key="5">
    <source>
        <dbReference type="Proteomes" id="UP000186547"/>
    </source>
</evidence>
<dbReference type="Proteomes" id="UP000186547">
    <property type="component" value="Chromosome"/>
</dbReference>
<reference evidence="2" key="3">
    <citation type="submission" date="2017-01" db="EMBL/GenBank/DDBJ databases">
        <authorList>
            <person name="Mah S.A."/>
            <person name="Swanson W.J."/>
            <person name="Moy G.W."/>
            <person name="Vacquier V.D."/>
        </authorList>
    </citation>
    <scope>NUCLEOTIDE SEQUENCE</scope>
    <source>
        <strain evidence="2">AJ5</strain>
    </source>
</reference>
<feature type="region of interest" description="Disordered" evidence="1">
    <location>
        <begin position="34"/>
        <end position="73"/>
    </location>
</feature>
<protein>
    <submittedName>
        <fullName evidence="3">Uncharacterized protein</fullName>
    </submittedName>
</protein>
<keyword evidence="4" id="KW-1185">Reference proteome</keyword>
<evidence type="ECO:0000256" key="1">
    <source>
        <dbReference type="SAM" id="MobiDB-lite"/>
    </source>
</evidence>